<evidence type="ECO:0000313" key="5">
    <source>
        <dbReference type="Proteomes" id="UP000741282"/>
    </source>
</evidence>
<reference evidence="4" key="1">
    <citation type="submission" date="2020-04" db="EMBL/GenBank/DDBJ databases">
        <authorList>
            <person name="Zhang T."/>
        </authorList>
    </citation>
    <scope>NUCLEOTIDE SEQUENCE</scope>
    <source>
        <strain evidence="4">HKST-UBA17</strain>
    </source>
</reference>
<feature type="transmembrane region" description="Helical" evidence="2">
    <location>
        <begin position="214"/>
        <end position="236"/>
    </location>
</feature>
<dbReference type="InterPro" id="IPR007621">
    <property type="entry name" value="TPM_dom"/>
</dbReference>
<evidence type="ECO:0000256" key="1">
    <source>
        <dbReference type="SAM" id="MobiDB-lite"/>
    </source>
</evidence>
<sequence>MSKNWVIGIKILSIIWICILSVSSVYAQLKFPEPTGFVNDYENIISNDEELEAKLNAYEKETTNEITVVTVPDFQGTTIEDYAVKLFEAWGIGKEDRDNGILILVSASERQSRIEIGYGLEGALTDAESGRIQDNAMIPSFKEDDYTTGINNGVDAVIEAIAGEYTAEGYTGTDTSGQDPLNTNLLTTIGVFGFMLFQAVAFSKSWWLGGVIGFIGGMIIGGFDSAVIFTIIGLIVDFVLSKFFSSTSTGRSLARGASRSIFPISGGRSSSGGGFGGFGGGGSGGGGSSRSW</sequence>
<keyword evidence="2" id="KW-0472">Membrane</keyword>
<name>A0A955KXD4_9BACT</name>
<keyword evidence="2" id="KW-0812">Transmembrane</keyword>
<dbReference type="Pfam" id="PF04536">
    <property type="entry name" value="TPM_phosphatase"/>
    <property type="match status" value="1"/>
</dbReference>
<feature type="region of interest" description="Disordered" evidence="1">
    <location>
        <begin position="273"/>
        <end position="292"/>
    </location>
</feature>
<dbReference type="AlphaFoldDB" id="A0A955KXD4"/>
<feature type="domain" description="TPM" evidence="3">
    <location>
        <begin position="38"/>
        <end position="159"/>
    </location>
</feature>
<gene>
    <name evidence="4" type="ORF">KC685_03330</name>
</gene>
<dbReference type="Gene3D" id="3.10.310.50">
    <property type="match status" value="1"/>
</dbReference>
<dbReference type="Proteomes" id="UP000741282">
    <property type="component" value="Unassembled WGS sequence"/>
</dbReference>
<dbReference type="PANTHER" id="PTHR30373:SF2">
    <property type="entry name" value="UPF0603 PROTEIN YGCG"/>
    <property type="match status" value="1"/>
</dbReference>
<evidence type="ECO:0000313" key="4">
    <source>
        <dbReference type="EMBL" id="MCA9376924.1"/>
    </source>
</evidence>
<comment type="caution">
    <text evidence="4">The sequence shown here is derived from an EMBL/GenBank/DDBJ whole genome shotgun (WGS) entry which is preliminary data.</text>
</comment>
<keyword evidence="2" id="KW-1133">Transmembrane helix</keyword>
<feature type="transmembrane region" description="Helical" evidence="2">
    <location>
        <begin position="185"/>
        <end position="202"/>
    </location>
</feature>
<evidence type="ECO:0000256" key="2">
    <source>
        <dbReference type="SAM" id="Phobius"/>
    </source>
</evidence>
<dbReference type="PANTHER" id="PTHR30373">
    <property type="entry name" value="UPF0603 PROTEIN YGCG"/>
    <property type="match status" value="1"/>
</dbReference>
<organism evidence="4 5">
    <name type="scientific">Candidatus Dojkabacteria bacterium</name>
    <dbReference type="NCBI Taxonomy" id="2099670"/>
    <lineage>
        <taxon>Bacteria</taxon>
        <taxon>Candidatus Dojkabacteria</taxon>
    </lineage>
</organism>
<accession>A0A955KXD4</accession>
<protein>
    <submittedName>
        <fullName evidence="4">TPM domain-containing protein</fullName>
    </submittedName>
</protein>
<evidence type="ECO:0000259" key="3">
    <source>
        <dbReference type="Pfam" id="PF04536"/>
    </source>
</evidence>
<proteinExistence type="predicted"/>
<reference evidence="4" key="2">
    <citation type="journal article" date="2021" name="Microbiome">
        <title>Successional dynamics and alternative stable states in a saline activated sludge microbial community over 9 years.</title>
        <authorList>
            <person name="Wang Y."/>
            <person name="Ye J."/>
            <person name="Ju F."/>
            <person name="Liu L."/>
            <person name="Boyd J.A."/>
            <person name="Deng Y."/>
            <person name="Parks D.H."/>
            <person name="Jiang X."/>
            <person name="Yin X."/>
            <person name="Woodcroft B.J."/>
            <person name="Tyson G.W."/>
            <person name="Hugenholtz P."/>
            <person name="Polz M.F."/>
            <person name="Zhang T."/>
        </authorList>
    </citation>
    <scope>NUCLEOTIDE SEQUENCE</scope>
    <source>
        <strain evidence="4">HKST-UBA17</strain>
    </source>
</reference>
<dbReference type="EMBL" id="JAGQLN010000011">
    <property type="protein sequence ID" value="MCA9376924.1"/>
    <property type="molecule type" value="Genomic_DNA"/>
</dbReference>